<proteinExistence type="predicted"/>
<evidence type="ECO:0008006" key="4">
    <source>
        <dbReference type="Google" id="ProtNLM"/>
    </source>
</evidence>
<organism evidence="2 3">
    <name type="scientific">Galerina marginata (strain CBS 339.88)</name>
    <dbReference type="NCBI Taxonomy" id="685588"/>
    <lineage>
        <taxon>Eukaryota</taxon>
        <taxon>Fungi</taxon>
        <taxon>Dikarya</taxon>
        <taxon>Basidiomycota</taxon>
        <taxon>Agaricomycotina</taxon>
        <taxon>Agaricomycetes</taxon>
        <taxon>Agaricomycetidae</taxon>
        <taxon>Agaricales</taxon>
        <taxon>Agaricineae</taxon>
        <taxon>Strophariaceae</taxon>
        <taxon>Galerina</taxon>
    </lineage>
</organism>
<evidence type="ECO:0000256" key="1">
    <source>
        <dbReference type="SAM" id="SignalP"/>
    </source>
</evidence>
<evidence type="ECO:0000313" key="2">
    <source>
        <dbReference type="EMBL" id="KDR67477.1"/>
    </source>
</evidence>
<dbReference type="EMBL" id="KL142414">
    <property type="protein sequence ID" value="KDR67477.1"/>
    <property type="molecule type" value="Genomic_DNA"/>
</dbReference>
<protein>
    <recommendedName>
        <fullName evidence="4">F-box domain-containing protein</fullName>
    </recommendedName>
</protein>
<keyword evidence="1" id="KW-0732">Signal</keyword>
<dbReference type="STRING" id="685588.A0A067SC04"/>
<dbReference type="HOGENOM" id="CLU_023633_0_0_1"/>
<dbReference type="AlphaFoldDB" id="A0A067SC04"/>
<gene>
    <name evidence="2" type="ORF">GALMADRAFT_258052</name>
</gene>
<accession>A0A067SC04</accession>
<feature type="signal peptide" evidence="1">
    <location>
        <begin position="1"/>
        <end position="19"/>
    </location>
</feature>
<name>A0A067SC04_GALM3</name>
<sequence length="716" mass="81620">MLFWLQLKWLTVKLAVVTTKHGIRRAAAIGKKYLWSKTGRAAKRVRAAKKKAGRSAKDAIIPSLPGVSKVKLPNPPISHLLRSNIPPTESEEILIRDAIKQAQTEASRLEELLTQRAANRQSSRAWETVTRHKIGQANRFVRQHKGLVSPMRRLPPEIIQEVFLWIVPGVQQTPSRWRWNVDLPWRIGQVCRSWRVNALAVSSLWTHMPVIQLKKSNAKTRLQLQYLRELLRRSRVAPLDMYIYARSFERDKHPVIDLLCSHAERWETVTVELAPTTLAGFHSIKGRLSSLKSLTLQTRPARETDHPVDLFEVAPSLQTVSVGGPSFSDIVLPFAQLVHYKERLIWGNRIHQVISSPLLESLTVLELTDEAVFPAVTIPHLTILHVKFQYRPQRNCFDDLVLPIIEDIRVVTYRGNIMGSLIRMLSKSGSPCPLKKLCVRSEFIGPNEMTSLLVLTPALVRMDITVPSYPQEFINLAAGYRGRPLAPLLETCNFYLEDLVSSQICEALSTFGSTRCGTLAAKEMENTGLLLPGELRPLKSLTVYFDGSDWSYSQQSLLEHWSPSPISEELNGLREQLHAKFPELGYGRPTTRQRKFDLMWNEKVNRILSNIDNIEVDDVVQIYHSRVHLALKSLAESKLAPFCDRSKSILDKWQPLFEKSLKDRHWAFKGPFAMAYVSDNDPLRMSAEDAMTIVFGLKEPTTFTSAFWPMFMARWP</sequence>
<reference evidence="3" key="1">
    <citation type="journal article" date="2014" name="Proc. Natl. Acad. Sci. U.S.A.">
        <title>Extensive sampling of basidiomycete genomes demonstrates inadequacy of the white-rot/brown-rot paradigm for wood decay fungi.</title>
        <authorList>
            <person name="Riley R."/>
            <person name="Salamov A.A."/>
            <person name="Brown D.W."/>
            <person name="Nagy L.G."/>
            <person name="Floudas D."/>
            <person name="Held B.W."/>
            <person name="Levasseur A."/>
            <person name="Lombard V."/>
            <person name="Morin E."/>
            <person name="Otillar R."/>
            <person name="Lindquist E.A."/>
            <person name="Sun H."/>
            <person name="LaButti K.M."/>
            <person name="Schmutz J."/>
            <person name="Jabbour D."/>
            <person name="Luo H."/>
            <person name="Baker S.E."/>
            <person name="Pisabarro A.G."/>
            <person name="Walton J.D."/>
            <person name="Blanchette R.A."/>
            <person name="Henrissat B."/>
            <person name="Martin F."/>
            <person name="Cullen D."/>
            <person name="Hibbett D.S."/>
            <person name="Grigoriev I.V."/>
        </authorList>
    </citation>
    <scope>NUCLEOTIDE SEQUENCE [LARGE SCALE GENOMIC DNA]</scope>
    <source>
        <strain evidence="3">CBS 339.88</strain>
    </source>
</reference>
<dbReference type="OrthoDB" id="3365698at2759"/>
<feature type="chain" id="PRO_5001648342" description="F-box domain-containing protein" evidence="1">
    <location>
        <begin position="20"/>
        <end position="716"/>
    </location>
</feature>
<evidence type="ECO:0000313" key="3">
    <source>
        <dbReference type="Proteomes" id="UP000027222"/>
    </source>
</evidence>
<keyword evidence="3" id="KW-1185">Reference proteome</keyword>
<dbReference type="Proteomes" id="UP000027222">
    <property type="component" value="Unassembled WGS sequence"/>
</dbReference>